<feature type="disulfide bond" evidence="7">
    <location>
        <begin position="245"/>
        <end position="291"/>
    </location>
</feature>
<dbReference type="PANTHER" id="PTHR24258:SF146">
    <property type="entry name" value="ATRIAL NATRIURETIC PEPTIDE-CONVERTING ENZYME"/>
    <property type="match status" value="1"/>
</dbReference>
<evidence type="ECO:0000259" key="12">
    <source>
        <dbReference type="PROSITE" id="PS50240"/>
    </source>
</evidence>
<evidence type="ECO:0000256" key="7">
    <source>
        <dbReference type="PROSITE-ProRule" id="PRU00090"/>
    </source>
</evidence>
<dbReference type="PROSITE" id="PS50240">
    <property type="entry name" value="TRYPSIN_DOM"/>
    <property type="match status" value="1"/>
</dbReference>
<keyword evidence="5 9" id="KW-0472">Membrane</keyword>
<feature type="disulfide bond" evidence="8">
    <location>
        <begin position="368"/>
        <end position="383"/>
    </location>
</feature>
<evidence type="ECO:0000256" key="9">
    <source>
        <dbReference type="SAM" id="Phobius"/>
    </source>
</evidence>
<evidence type="ECO:0008006" key="15">
    <source>
        <dbReference type="Google" id="ProtNLM"/>
    </source>
</evidence>
<keyword evidence="3" id="KW-0735">Signal-anchor</keyword>
<feature type="transmembrane region" description="Helical" evidence="9">
    <location>
        <begin position="59"/>
        <end position="82"/>
    </location>
</feature>
<keyword evidence="4 9" id="KW-1133">Transmembrane helix</keyword>
<dbReference type="PROSITE" id="PS01209">
    <property type="entry name" value="LDLRA_1"/>
    <property type="match status" value="1"/>
</dbReference>
<dbReference type="FunFam" id="2.40.10.10:FF:000235">
    <property type="entry name" value="Atrial natriuretic peptide-converting enzyme"/>
    <property type="match status" value="1"/>
</dbReference>
<dbReference type="Pfam" id="PF00057">
    <property type="entry name" value="Ldl_recept_a"/>
    <property type="match status" value="1"/>
</dbReference>
<dbReference type="Gene3D" id="4.10.400.10">
    <property type="entry name" value="Low-density Lipoprotein Receptor"/>
    <property type="match status" value="1"/>
</dbReference>
<organism evidence="13 14">
    <name type="scientific">Callosobruchus maculatus</name>
    <name type="common">Southern cowpea weevil</name>
    <name type="synonym">Pulse bruchid</name>
    <dbReference type="NCBI Taxonomy" id="64391"/>
    <lineage>
        <taxon>Eukaryota</taxon>
        <taxon>Metazoa</taxon>
        <taxon>Ecdysozoa</taxon>
        <taxon>Arthropoda</taxon>
        <taxon>Hexapoda</taxon>
        <taxon>Insecta</taxon>
        <taxon>Pterygota</taxon>
        <taxon>Neoptera</taxon>
        <taxon>Endopterygota</taxon>
        <taxon>Coleoptera</taxon>
        <taxon>Polyphaga</taxon>
        <taxon>Cucujiformia</taxon>
        <taxon>Chrysomeloidea</taxon>
        <taxon>Chrysomelidae</taxon>
        <taxon>Bruchinae</taxon>
        <taxon>Bruchini</taxon>
        <taxon>Callosobruchus</taxon>
    </lineage>
</organism>
<dbReference type="GO" id="GO:0006508">
    <property type="term" value="P:proteolysis"/>
    <property type="evidence" value="ECO:0007669"/>
    <property type="project" value="InterPro"/>
</dbReference>
<comment type="caution">
    <text evidence="8">Lacks conserved residue(s) required for the propagation of feature annotation.</text>
</comment>
<dbReference type="CDD" id="cd07066">
    <property type="entry name" value="CRD_FZ"/>
    <property type="match status" value="1"/>
</dbReference>
<keyword evidence="6 8" id="KW-1015">Disulfide bond</keyword>
<evidence type="ECO:0000256" key="2">
    <source>
        <dbReference type="ARBA" id="ARBA00022692"/>
    </source>
</evidence>
<dbReference type="InterPro" id="IPR036790">
    <property type="entry name" value="Frizzled_dom_sf"/>
</dbReference>
<dbReference type="PANTHER" id="PTHR24258">
    <property type="entry name" value="SERINE PROTEASE-RELATED"/>
    <property type="match status" value="1"/>
</dbReference>
<evidence type="ECO:0000313" key="14">
    <source>
        <dbReference type="Proteomes" id="UP000410492"/>
    </source>
</evidence>
<dbReference type="SUPFAM" id="SSF63501">
    <property type="entry name" value="Frizzled cysteine-rich domain"/>
    <property type="match status" value="1"/>
</dbReference>
<evidence type="ECO:0000256" key="8">
    <source>
        <dbReference type="PROSITE-ProRule" id="PRU00124"/>
    </source>
</evidence>
<dbReference type="CDD" id="cd00112">
    <property type="entry name" value="LDLa"/>
    <property type="match status" value="1"/>
</dbReference>
<feature type="domain" description="FZ" evidence="11">
    <location>
        <begin position="232"/>
        <end position="357"/>
    </location>
</feature>
<proteinExistence type="predicted"/>
<dbReference type="PROSITE" id="PS50038">
    <property type="entry name" value="FZ"/>
    <property type="match status" value="1"/>
</dbReference>
<dbReference type="InterPro" id="IPR009003">
    <property type="entry name" value="Peptidase_S1_PA"/>
</dbReference>
<feature type="disulfide bond" evidence="8">
    <location>
        <begin position="406"/>
        <end position="421"/>
    </location>
</feature>
<dbReference type="Proteomes" id="UP000410492">
    <property type="component" value="Unassembled WGS sequence"/>
</dbReference>
<dbReference type="InterPro" id="IPR001254">
    <property type="entry name" value="Trypsin_dom"/>
</dbReference>
<evidence type="ECO:0000256" key="5">
    <source>
        <dbReference type="ARBA" id="ARBA00023136"/>
    </source>
</evidence>
<dbReference type="Pfam" id="PF01390">
    <property type="entry name" value="SEA"/>
    <property type="match status" value="1"/>
</dbReference>
<dbReference type="SMART" id="SM00020">
    <property type="entry name" value="Tryp_SPc"/>
    <property type="match status" value="1"/>
</dbReference>
<keyword evidence="14" id="KW-1185">Reference proteome</keyword>
<dbReference type="GO" id="GO:0005886">
    <property type="term" value="C:plasma membrane"/>
    <property type="evidence" value="ECO:0007669"/>
    <property type="project" value="UniProtKB-SubCell"/>
</dbReference>
<dbReference type="OrthoDB" id="5985572at2759"/>
<name>A0A653BJT5_CALMS</name>
<dbReference type="InterPro" id="IPR036055">
    <property type="entry name" value="LDL_receptor-like_sf"/>
</dbReference>
<evidence type="ECO:0000313" key="13">
    <source>
        <dbReference type="EMBL" id="VEN35858.1"/>
    </source>
</evidence>
<dbReference type="InterPro" id="IPR002172">
    <property type="entry name" value="LDrepeatLR_classA_rpt"/>
</dbReference>
<sequence length="782" mass="87909">MTVTMERKGPRKNSWDSKISSISTVNATTRNYRSAQSSIISSDSDIRFTRKKLTAKHKCGCCIVATFILLLLLAALAVYLGYTFFLPQKLEEQIFRATFRVVEGDKFSLDLADPSTNNFKNRSRDYRERINSLFRRSPVRHGYIGTEVLALDGTEGKDVIVHFNIHIDPTYVNIRAGDLESILAKEISLKESLFFRNLTIDVKSLVVKPSHVLPQPVTSTEAATSPVTEKPEPPRVCSPLRFEYCNRMGYNVTTYPNIFKHRSIEDVLENSIPFRELVDAECYRHAYDFVCRVLQPSCRKGEKEDEMVLPCRGFCREFMTGCGGRMNENIKTFLDCSRFPEYGQGANCITKPGCVDELQSRAFSPRVCDGVVDCQDLTDERTCTYCSINHIHCGIGRVCIPKTKRCDGRTDCPDGSDERGCLSLAASVETIRKTEIITPHATKYNSEGFVIFNEKGEVGKLCTENINRSLPANQTIAVLHSVASSLCKTLTYQNVISVNVETDIENNVSYVKMKNPTAPEISFVRSKCPSKQVLKVACSDLECGIQSTHGPEGLKVLSKMATHGDWPWHAALFKEEVHICDGTLVAPDWVATTISCFQGQPKAEWTAKFGVTRLSSSTPWEQERRIIGMLKSPVEGSTIALVKLDDPLILNDFIRPICLPSENVELTSNRVQCNTLGWARNREQLQRIQVKMADMEKCENVSISSVNSICTETAHGQNDCNEEEFAGSPMICQNKEEDKWTLVGITNWRIACSKNGQERPRVYDKISSNINWIRDSIMNDDK</sequence>
<dbReference type="InterPro" id="IPR043504">
    <property type="entry name" value="Peptidase_S1_PA_chymotrypsin"/>
</dbReference>
<evidence type="ECO:0000259" key="10">
    <source>
        <dbReference type="PROSITE" id="PS50024"/>
    </source>
</evidence>
<reference evidence="13 14" key="1">
    <citation type="submission" date="2019-01" db="EMBL/GenBank/DDBJ databases">
        <authorList>
            <person name="Sayadi A."/>
        </authorList>
    </citation>
    <scope>NUCLEOTIDE SEQUENCE [LARGE SCALE GENOMIC DNA]</scope>
</reference>
<evidence type="ECO:0000256" key="4">
    <source>
        <dbReference type="ARBA" id="ARBA00022989"/>
    </source>
</evidence>
<gene>
    <name evidence="13" type="ORF">CALMAC_LOCUS1648</name>
</gene>
<dbReference type="CDD" id="cd00190">
    <property type="entry name" value="Tryp_SPc"/>
    <property type="match status" value="1"/>
</dbReference>
<dbReference type="SMART" id="SM00063">
    <property type="entry name" value="FRI"/>
    <property type="match status" value="1"/>
</dbReference>
<dbReference type="Pfam" id="PF01392">
    <property type="entry name" value="Fz"/>
    <property type="match status" value="1"/>
</dbReference>
<feature type="domain" description="Peptidase S1" evidence="12">
    <location>
        <begin position="556"/>
        <end position="778"/>
    </location>
</feature>
<dbReference type="InterPro" id="IPR020067">
    <property type="entry name" value="Frizzled_dom"/>
</dbReference>
<protein>
    <recommendedName>
        <fullName evidence="15">Atrial natriuretic peptide-converting enzyme</fullName>
    </recommendedName>
</protein>
<dbReference type="InterPro" id="IPR036364">
    <property type="entry name" value="SEA_dom_sf"/>
</dbReference>
<evidence type="ECO:0000259" key="11">
    <source>
        <dbReference type="PROSITE" id="PS50038"/>
    </source>
</evidence>
<feature type="domain" description="SEA" evidence="10">
    <location>
        <begin position="91"/>
        <end position="212"/>
    </location>
</feature>
<dbReference type="SUPFAM" id="SSF57424">
    <property type="entry name" value="LDL receptor-like module"/>
    <property type="match status" value="1"/>
</dbReference>
<dbReference type="SUPFAM" id="SSF82671">
    <property type="entry name" value="SEA domain"/>
    <property type="match status" value="1"/>
</dbReference>
<evidence type="ECO:0000256" key="6">
    <source>
        <dbReference type="ARBA" id="ARBA00023157"/>
    </source>
</evidence>
<dbReference type="Pfam" id="PF00089">
    <property type="entry name" value="Trypsin"/>
    <property type="match status" value="1"/>
</dbReference>
<dbReference type="SMART" id="SM00192">
    <property type="entry name" value="LDLa"/>
    <property type="match status" value="2"/>
</dbReference>
<dbReference type="GO" id="GO:0004252">
    <property type="term" value="F:serine-type endopeptidase activity"/>
    <property type="evidence" value="ECO:0007669"/>
    <property type="project" value="InterPro"/>
</dbReference>
<evidence type="ECO:0000256" key="3">
    <source>
        <dbReference type="ARBA" id="ARBA00022968"/>
    </source>
</evidence>
<dbReference type="EMBL" id="CAACVG010001916">
    <property type="protein sequence ID" value="VEN35858.1"/>
    <property type="molecule type" value="Genomic_DNA"/>
</dbReference>
<dbReference type="Gene3D" id="3.30.70.960">
    <property type="entry name" value="SEA domain"/>
    <property type="match status" value="1"/>
</dbReference>
<dbReference type="InterPro" id="IPR000082">
    <property type="entry name" value="SEA_dom"/>
</dbReference>
<comment type="subcellular location">
    <subcellularLocation>
        <location evidence="1">Cell membrane</location>
        <topology evidence="1">Single-pass type II membrane protein</topology>
    </subcellularLocation>
</comment>
<dbReference type="PROSITE" id="PS50024">
    <property type="entry name" value="SEA"/>
    <property type="match status" value="1"/>
</dbReference>
<accession>A0A653BJT5</accession>
<dbReference type="Gene3D" id="2.40.10.10">
    <property type="entry name" value="Trypsin-like serine proteases"/>
    <property type="match status" value="1"/>
</dbReference>
<evidence type="ECO:0000256" key="1">
    <source>
        <dbReference type="ARBA" id="ARBA00004401"/>
    </source>
</evidence>
<dbReference type="InterPro" id="IPR023415">
    <property type="entry name" value="LDLR_class-A_CS"/>
</dbReference>
<feature type="disulfide bond" evidence="7">
    <location>
        <begin position="237"/>
        <end position="298"/>
    </location>
</feature>
<keyword evidence="2 9" id="KW-0812">Transmembrane</keyword>
<dbReference type="Gene3D" id="1.10.2000.10">
    <property type="entry name" value="Frizzled cysteine-rich domain"/>
    <property type="match status" value="1"/>
</dbReference>
<dbReference type="PROSITE" id="PS50068">
    <property type="entry name" value="LDLRA_2"/>
    <property type="match status" value="2"/>
</dbReference>
<dbReference type="PRINTS" id="PR00261">
    <property type="entry name" value="LDLRECEPTOR"/>
</dbReference>
<dbReference type="AlphaFoldDB" id="A0A653BJT5"/>
<dbReference type="SUPFAM" id="SSF50494">
    <property type="entry name" value="Trypsin-like serine proteases"/>
    <property type="match status" value="1"/>
</dbReference>